<protein>
    <submittedName>
        <fullName evidence="2">No hits</fullName>
    </submittedName>
</protein>
<gene>
    <name evidence="2" type="ORF">HELGO_WM15250</name>
</gene>
<dbReference type="EMBL" id="CACVAX010000020">
    <property type="protein sequence ID" value="CAA6808843.1"/>
    <property type="molecule type" value="Genomic_DNA"/>
</dbReference>
<reference evidence="2" key="1">
    <citation type="submission" date="2020-01" db="EMBL/GenBank/DDBJ databases">
        <authorList>
            <person name="Meier V. D."/>
            <person name="Meier V D."/>
        </authorList>
    </citation>
    <scope>NUCLEOTIDE SEQUENCE</scope>
    <source>
        <strain evidence="2">HLG_WM_MAG_04</strain>
    </source>
</reference>
<accession>A0A6S6SRP7</accession>
<evidence type="ECO:0000313" key="2">
    <source>
        <dbReference type="EMBL" id="CAA6808843.1"/>
    </source>
</evidence>
<proteinExistence type="predicted"/>
<evidence type="ECO:0000256" key="1">
    <source>
        <dbReference type="SAM" id="SignalP"/>
    </source>
</evidence>
<keyword evidence="1" id="KW-0732">Signal</keyword>
<name>A0A6S6SRP7_9BACT</name>
<sequence>MMKKLLILTFILLLQFTHAMTLTPSKTVYSTNDAIKITFNDMTGLNQDWIAIYPETSNNDWKNVMRWNWTDDRVSGSVTFSSLPAGNYEARAFYNNSYTMELSQKFSVTQEGAVKAVQIETRKEVYDEDERIQVVVGNMLGDPKDWVGIYPKGTNNDWENVQRWNWTGGHKATIMAFDGLKAGEYEARAFFKNSYKVEAKYSFNVGESNNGFIDEVRQHCSLENETIATMLCSNEPNIAYAIQNKEEVFHGIIYDFLRIDLNNNTVQSIETNQRLELQYPKESLNLIKLEDTPIYLYKKTSNGADTNIQWLFQYQGKTILSFYSNDRDKLLYDIHTTIGGKNLVLSYLNEYSDPFGRFTDTYNISNPNVATLIDREINPLR</sequence>
<organism evidence="2">
    <name type="scientific">uncultured Sulfurovum sp</name>
    <dbReference type="NCBI Taxonomy" id="269237"/>
    <lineage>
        <taxon>Bacteria</taxon>
        <taxon>Pseudomonadati</taxon>
        <taxon>Campylobacterota</taxon>
        <taxon>Epsilonproteobacteria</taxon>
        <taxon>Campylobacterales</taxon>
        <taxon>Sulfurovaceae</taxon>
        <taxon>Sulfurovum</taxon>
        <taxon>environmental samples</taxon>
    </lineage>
</organism>
<feature type="chain" id="PRO_5028222907" evidence="1">
    <location>
        <begin position="20"/>
        <end position="381"/>
    </location>
</feature>
<feature type="signal peptide" evidence="1">
    <location>
        <begin position="1"/>
        <end position="19"/>
    </location>
</feature>
<dbReference type="AlphaFoldDB" id="A0A6S6SRP7"/>